<reference evidence="4" key="1">
    <citation type="submission" date="2015-08" db="EMBL/GenBank/DDBJ databases">
        <title>Genome sequence of the strict anaerobe Clostridium homopropionicum LuHBu1 (DSM 5847T).</title>
        <authorList>
            <person name="Poehlein A."/>
            <person name="Beck M."/>
            <person name="Schiel-Bengelsdorf B."/>
            <person name="Bengelsdorf F.R."/>
            <person name="Daniel R."/>
            <person name="Duerre P."/>
        </authorList>
    </citation>
    <scope>NUCLEOTIDE SEQUENCE [LARGE SCALE GENOMIC DNA]</scope>
    <source>
        <strain evidence="4">DSM 5847</strain>
    </source>
</reference>
<evidence type="ECO:0000313" key="3">
    <source>
        <dbReference type="EMBL" id="KOA20425.1"/>
    </source>
</evidence>
<evidence type="ECO:0000256" key="1">
    <source>
        <dbReference type="SAM" id="MobiDB-lite"/>
    </source>
</evidence>
<dbReference type="STRING" id="36844.SAMN04488501_10817"/>
<dbReference type="Proteomes" id="UP000037043">
    <property type="component" value="Unassembled WGS sequence"/>
</dbReference>
<protein>
    <recommendedName>
        <fullName evidence="2">Phosphodiester glycosidase domain-containing protein</fullName>
    </recommendedName>
</protein>
<gene>
    <name evidence="3" type="ORF">CLHOM_10130</name>
</gene>
<feature type="domain" description="Phosphodiester glycosidase" evidence="2">
    <location>
        <begin position="148"/>
        <end position="328"/>
    </location>
</feature>
<dbReference type="PATRIC" id="fig|1121318.3.peg.1020"/>
<feature type="region of interest" description="Disordered" evidence="1">
    <location>
        <begin position="50"/>
        <end position="77"/>
    </location>
</feature>
<feature type="compositionally biased region" description="Low complexity" evidence="1">
    <location>
        <begin position="50"/>
        <end position="76"/>
    </location>
</feature>
<comment type="caution">
    <text evidence="3">The sequence shown here is derived from an EMBL/GenBank/DDBJ whole genome shotgun (WGS) entry which is preliminary data.</text>
</comment>
<accession>A0A0L6ZBS3</accession>
<evidence type="ECO:0000259" key="2">
    <source>
        <dbReference type="Pfam" id="PF09992"/>
    </source>
</evidence>
<dbReference type="RefSeq" id="WP_052220596.1">
    <property type="nucleotide sequence ID" value="NZ_LHUR01000013.1"/>
</dbReference>
<dbReference type="AlphaFoldDB" id="A0A0L6ZBS3"/>
<proteinExistence type="predicted"/>
<keyword evidence="4" id="KW-1185">Reference proteome</keyword>
<dbReference type="EMBL" id="LHUR01000013">
    <property type="protein sequence ID" value="KOA20425.1"/>
    <property type="molecule type" value="Genomic_DNA"/>
</dbReference>
<organism evidence="3 4">
    <name type="scientific">Clostridium homopropionicum DSM 5847</name>
    <dbReference type="NCBI Taxonomy" id="1121318"/>
    <lineage>
        <taxon>Bacteria</taxon>
        <taxon>Bacillati</taxon>
        <taxon>Bacillota</taxon>
        <taxon>Clostridia</taxon>
        <taxon>Eubacteriales</taxon>
        <taxon>Clostridiaceae</taxon>
        <taxon>Clostridium</taxon>
    </lineage>
</organism>
<sequence>MHNRKRIFTKKKIITLVSILTISTISYALAYRYLIERVEAQVTDNNTTTIVSTNSTTTNSSTSNETNTTSSSSTTKESSEAKYDDWSYKSDGIEISIKKNTKGSGADKITYYVADVKVKDSSYLHSAFAKNEYGRNILETTSDIADNNGAILAINGDYYGFRSDGVLIRNGKLYRNEPARTSAALYSNGIMKTFEEKEISSEELLKNGVIDTLSFGPVLIKDGNIVDNSGKIVVDTNFGNRSIEDANPRTGIGMIEPNHFVFIVVDGRSEESRGMTLSEFAETFKELGCTEAYNLDGGGSSTMYFMGRVVNNPLGENKERKISDILYVK</sequence>
<dbReference type="PANTHER" id="PTHR40446:SF2">
    <property type="entry name" value="N-ACETYLGLUCOSAMINE-1-PHOSPHODIESTER ALPHA-N-ACETYLGLUCOSAMINIDASE"/>
    <property type="match status" value="1"/>
</dbReference>
<dbReference type="InterPro" id="IPR018711">
    <property type="entry name" value="NAGPA"/>
</dbReference>
<dbReference type="PANTHER" id="PTHR40446">
    <property type="entry name" value="N-ACETYLGLUCOSAMINE-1-PHOSPHODIESTER ALPHA-N-ACETYLGLUCOSAMINIDASE"/>
    <property type="match status" value="1"/>
</dbReference>
<name>A0A0L6ZBS3_9CLOT</name>
<evidence type="ECO:0000313" key="4">
    <source>
        <dbReference type="Proteomes" id="UP000037043"/>
    </source>
</evidence>
<dbReference type="Pfam" id="PF09992">
    <property type="entry name" value="NAGPA"/>
    <property type="match status" value="1"/>
</dbReference>